<dbReference type="Pfam" id="PF00268">
    <property type="entry name" value="Ribonuc_red_sm"/>
    <property type="match status" value="1"/>
</dbReference>
<dbReference type="EC" id="1.17.4.1" evidence="1"/>
<dbReference type="EMBL" id="JBANRG010000139">
    <property type="protein sequence ID" value="KAK7433832.1"/>
    <property type="molecule type" value="Genomic_DNA"/>
</dbReference>
<keyword evidence="1" id="KW-0560">Oxidoreductase</keyword>
<evidence type="ECO:0000313" key="1">
    <source>
        <dbReference type="EMBL" id="KAK7433832.1"/>
    </source>
</evidence>
<dbReference type="SUPFAM" id="SSF47240">
    <property type="entry name" value="Ferritin-like"/>
    <property type="match status" value="1"/>
</dbReference>
<accession>A0ABR1IK32</accession>
<dbReference type="PANTHER" id="PTHR23409:SF18">
    <property type="entry name" value="RIBONUCLEOSIDE-DIPHOSPHATE REDUCTASE SUBUNIT M2"/>
    <property type="match status" value="1"/>
</dbReference>
<sequence length="99" mass="11423">MNNKNSTSDVKEPLLDVTDKRFALFPIKYTDMWDMYKKSVASFWTVEDVGLRVDLQHWKDKLTSEERKFVSGALAFFAASDGIVNENLVQQLSQEMQIS</sequence>
<dbReference type="Gene3D" id="1.10.620.20">
    <property type="entry name" value="Ribonucleotide Reductase, subunit A"/>
    <property type="match status" value="1"/>
</dbReference>
<dbReference type="InterPro" id="IPR009078">
    <property type="entry name" value="Ferritin-like_SF"/>
</dbReference>
<dbReference type="InterPro" id="IPR012348">
    <property type="entry name" value="RNR-like"/>
</dbReference>
<proteinExistence type="predicted"/>
<dbReference type="Proteomes" id="UP001498398">
    <property type="component" value="Unassembled WGS sequence"/>
</dbReference>
<comment type="caution">
    <text evidence="1">The sequence shown here is derived from an EMBL/GenBank/DDBJ whole genome shotgun (WGS) entry which is preliminary data.</text>
</comment>
<name>A0ABR1IK32_9AGAR</name>
<protein>
    <submittedName>
        <fullName evidence="1">Ribonucleotide-diphosphate reductase (RNR), small subunit</fullName>
        <ecNumber evidence="1">1.17.4.1</ecNumber>
    </submittedName>
</protein>
<evidence type="ECO:0000313" key="2">
    <source>
        <dbReference type="Proteomes" id="UP001498398"/>
    </source>
</evidence>
<dbReference type="PANTHER" id="PTHR23409">
    <property type="entry name" value="RIBONUCLEOSIDE-DIPHOSPHATE REDUCTASE SMALL CHAIN"/>
    <property type="match status" value="1"/>
</dbReference>
<reference evidence="1 2" key="1">
    <citation type="submission" date="2024-01" db="EMBL/GenBank/DDBJ databases">
        <title>A draft genome for the cacao thread blight pathogen Marasmiellus scandens.</title>
        <authorList>
            <person name="Baruah I.K."/>
            <person name="Leung J."/>
            <person name="Bukari Y."/>
            <person name="Amoako-Attah I."/>
            <person name="Meinhardt L.W."/>
            <person name="Bailey B.A."/>
            <person name="Cohen S.P."/>
        </authorList>
    </citation>
    <scope>NUCLEOTIDE SEQUENCE [LARGE SCALE GENOMIC DNA]</scope>
    <source>
        <strain evidence="1 2">GH-19</strain>
    </source>
</reference>
<dbReference type="GO" id="GO:0004748">
    <property type="term" value="F:ribonucleoside-diphosphate reductase activity, thioredoxin disulfide as acceptor"/>
    <property type="evidence" value="ECO:0007669"/>
    <property type="project" value="UniProtKB-EC"/>
</dbReference>
<dbReference type="InterPro" id="IPR000358">
    <property type="entry name" value="RNR_small_fam"/>
</dbReference>
<keyword evidence="2" id="KW-1185">Reference proteome</keyword>
<organism evidence="1 2">
    <name type="scientific">Marasmiellus scandens</name>
    <dbReference type="NCBI Taxonomy" id="2682957"/>
    <lineage>
        <taxon>Eukaryota</taxon>
        <taxon>Fungi</taxon>
        <taxon>Dikarya</taxon>
        <taxon>Basidiomycota</taxon>
        <taxon>Agaricomycotina</taxon>
        <taxon>Agaricomycetes</taxon>
        <taxon>Agaricomycetidae</taxon>
        <taxon>Agaricales</taxon>
        <taxon>Marasmiineae</taxon>
        <taxon>Omphalotaceae</taxon>
        <taxon>Marasmiellus</taxon>
    </lineage>
</organism>
<gene>
    <name evidence="1" type="primary">RNR2_5</name>
    <name evidence="1" type="ORF">VKT23_020548</name>
</gene>